<evidence type="ECO:0000313" key="15">
    <source>
        <dbReference type="Proteomes" id="UP000438429"/>
    </source>
</evidence>
<accession>A0A6A4SS66</accession>
<dbReference type="GO" id="GO:0004867">
    <property type="term" value="F:serine-type endopeptidase inhibitor activity"/>
    <property type="evidence" value="ECO:0007669"/>
    <property type="project" value="InterPro"/>
</dbReference>
<feature type="domain" description="VWFA" evidence="11">
    <location>
        <begin position="54"/>
        <end position="226"/>
    </location>
</feature>
<keyword evidence="6" id="KW-0176">Collagen</keyword>
<feature type="compositionally biased region" description="Basic and acidic residues" evidence="9">
    <location>
        <begin position="1371"/>
        <end position="1380"/>
    </location>
</feature>
<feature type="region of interest" description="Disordered" evidence="9">
    <location>
        <begin position="1354"/>
        <end position="1695"/>
    </location>
</feature>
<dbReference type="InterPro" id="IPR020901">
    <property type="entry name" value="Prtase_inh_Kunz-CS"/>
</dbReference>
<feature type="domain" description="Fibronectin type-III" evidence="13">
    <location>
        <begin position="599"/>
        <end position="688"/>
    </location>
</feature>
<keyword evidence="3" id="KW-0272">Extracellular matrix</keyword>
<feature type="domain" description="Fibronectin type-III" evidence="13">
    <location>
        <begin position="396"/>
        <end position="487"/>
    </location>
</feature>
<dbReference type="PRINTS" id="PR00453">
    <property type="entry name" value="VWFADOMAIN"/>
</dbReference>
<keyword evidence="8" id="KW-0325">Glycoprotein</keyword>
<dbReference type="FunFam" id="2.60.40.10:FF:001333">
    <property type="entry name" value="collagen alpha-1(VII) chain isoform X2"/>
    <property type="match status" value="1"/>
</dbReference>
<evidence type="ECO:0000259" key="11">
    <source>
        <dbReference type="PROSITE" id="PS50234"/>
    </source>
</evidence>
<feature type="domain" description="Fibronectin type-III" evidence="13">
    <location>
        <begin position="246"/>
        <end position="346"/>
    </location>
</feature>
<dbReference type="FunFam" id="4.10.410.10:FF:000020">
    <property type="entry name" value="Collagen, type VI, alpha 3"/>
    <property type="match status" value="1"/>
</dbReference>
<dbReference type="Gene3D" id="1.20.5.320">
    <property type="entry name" value="6-Phosphogluconate Dehydrogenase, domain 3"/>
    <property type="match status" value="1"/>
</dbReference>
<keyword evidence="7" id="KW-1015">Disulfide bond</keyword>
<dbReference type="InterPro" id="IPR002035">
    <property type="entry name" value="VWF_A"/>
</dbReference>
<feature type="compositionally biased region" description="Basic and acidic residues" evidence="9">
    <location>
        <begin position="1567"/>
        <end position="1583"/>
    </location>
</feature>
<dbReference type="InterPro" id="IPR036116">
    <property type="entry name" value="FN3_sf"/>
</dbReference>
<evidence type="ECO:0000256" key="2">
    <source>
        <dbReference type="ARBA" id="ARBA00022525"/>
    </source>
</evidence>
<name>A0A6A4SS66_SCOMX</name>
<keyword evidence="2" id="KW-0964">Secreted</keyword>
<dbReference type="PROSITE" id="PS50279">
    <property type="entry name" value="BPTI_KUNITZ_2"/>
    <property type="match status" value="1"/>
</dbReference>
<evidence type="ECO:0000256" key="10">
    <source>
        <dbReference type="SAM" id="SignalP"/>
    </source>
</evidence>
<evidence type="ECO:0000256" key="8">
    <source>
        <dbReference type="ARBA" id="ARBA00023180"/>
    </source>
</evidence>
<dbReference type="FunFam" id="2.60.40.10:FF:000307">
    <property type="entry name" value="collagen alpha-1(VII) chain isoform X1"/>
    <property type="match status" value="2"/>
</dbReference>
<feature type="compositionally biased region" description="Low complexity" evidence="9">
    <location>
        <begin position="1519"/>
        <end position="1531"/>
    </location>
</feature>
<dbReference type="InterPro" id="IPR013783">
    <property type="entry name" value="Ig-like_fold"/>
</dbReference>
<feature type="signal peptide" evidence="10">
    <location>
        <begin position="1"/>
        <end position="43"/>
    </location>
</feature>
<dbReference type="InterPro" id="IPR008160">
    <property type="entry name" value="Collagen"/>
</dbReference>
<protein>
    <recommendedName>
        <fullName evidence="16">Collagen alpha-1(VII) chain-like</fullName>
    </recommendedName>
</protein>
<dbReference type="SMART" id="SM00327">
    <property type="entry name" value="VWA"/>
    <property type="match status" value="2"/>
</dbReference>
<feature type="domain" description="Fibronectin type-III" evidence="13">
    <location>
        <begin position="880"/>
        <end position="969"/>
    </location>
</feature>
<comment type="subcellular location">
    <subcellularLocation>
        <location evidence="1">Secreted</location>
        <location evidence="1">Extracellular space</location>
        <location evidence="1">Extracellular matrix</location>
    </subcellularLocation>
</comment>
<sequence>MFKEMRMAGRISKTQGGSEQVMKMWSWVFTVTVLLSSMKQAESQGRCNNVQAADIVFLVDGSSSIGRANFLQVKGFMAGIVKPFASHVAESGIRFGAIQYSDTSRVEFTFSTYLNGTELVNAVQNLNYKGGNTRTGAGLKFVSDNFFNPVTSRDVTKITILITDGKSQDSVQDPAQKLRSQGVHVFAVGIKSADRNELAQISSQPSSDFTSFVGDFKLLNTLLPLVSPRVCSKAGGVYASDEAFSGPSNIQFTGQTSDSLRFRWSSAGGPVSGYVVQYVPLSGLGQPITAELQQETVPVNQRTFTARELRSGTDYLVTIIAQYPNSVGESASAKQRTNSTFVTLESLQPDTEYVINLYPLFPRNSASPSTLNARTSNILSVCVVFMFLHMSVRLEAVKQLSVETESEGSVLLRWSGVSGARAYRLVWGPFTGRNVETVEVAGDSEFHTLSRLQPDTEYIVTIIPLYEGNTEGPVATARFKIAFLKELFEVNKFQCLSKNEFIPSERQEQQVLRAATTGPSTIRLTWRIIQSSRGYRLEWREGEGGRVQTLSFPRSTASYELTGLQPNTEYIITLYTLFEGREEATPVSTTSREEQPVGRVSNLRVVETLGSTVRLGWTGVAGATQYRIIILNTEVGTDEIQVINGNQTTLDLRDLTVGVSYGVSVTALVGENEGDPVTVYIKPGVEQTRLLGAEVTAFTIDGLQPDEALVIGVAAVVDQRVGEAVTLSARTNPHGGSVSGLRIVDVTSQRIRISWSTSTRATGYKITWRRDNGVETTRNVAADVSSFSIDGLQSDSAYSVLVSALTGSREGSPSTLTVRTGGEERSQLVGGGVTAVDLEQLDPGAQYEVQVKALVQNREGTPVSVRVTTPGTDTPSPSQPVTTLRVAEVTQSSVRLDWIPLLGATGYVLRWKEEKDTGQGLSVSLPASSSSYQVTGLRLGRQYRFSVQPTFASGLGRESSVDEHTVCVDGRLDVVFLVPASTDRTGLTRPLRELLTSAVRSLNTIGPRDSQVGVIVYGYRPKIWFLLNRHSRSDTLFQEIQATPFDETPGNNIGEAVTFTRQYVLTPTSGRRPRVPGAVVIIADKKSADNLTLAANNLRATATLDAQHSDLADLLCGIARIPEVTPGPDKCSSQCPQGEKGDRGEKGERGRDAADGRKGEPGFPGIDGNPGLPGRPGAPGNAGVPGSQGLPGIRGTSGDKGSTGERGPPGVGSGVAVKGEKGFPVSAVNHWRCADMLSLQMNPASTCRVPVGLRERLAARGTEDNQESLDHRENGVREDRLVKLGGEDLLVSMDDQVPRETLVNQQRGGRMGDLEFLESPVFLGKRSELCKTGPTGPSLCTFFNSFIKNLGVNGEKGDEGTPGESGLPGKSGERGLRGDAGDPGENGGKGQKGEAGTPGAPGLRGKAGEDGKPGLAGKMGVPGIPGALGARGERGPAGLRGEAGDPGEDGAPGKPGTAVLSDLKVVVDRKDTLVTSSMQKADKGDKGDKGESGQRGPSGLDGARGFPGDRGTKGDQGERGPMGTTGPPGRAIGERGPEGPPGPAGEPGKPGIPGVPGRAGELGESGRPGEKGERGERGDKGESGKIGLTGQVGPPGQKGFVGPQGNKGDRGESGEKGRDGSSGPMGPNGLPGPPGVKGNQGEPGVGVKGPQGPPGLPGQVGIAGPPGQHGLKGEQGDSGPPGKWLDPLDPEEKQGFLGKPCQARLESKVYLGTRECPVKQESLEKMVHRDLLGQREIRVSKALQAVQEMLDPLVLLDRLDKQSQQIYFHTQGDTVLVGGPEGEKGNKGETGDRGPKGVQGEKGGKGQEGPAGEQGDAGIHGRSGLPGRKGEQGELGPSGVPGTPGKEGLVGPKGDRGFDGVTGPKGTQGEKGEREDEIRGYVRTEMSQHCGSGPAPRSQPPVRARPALEQQLALKGEEGRELHVVVNTNDPDYEHIYSIEAYDDPMEELLHFTPSANQSDGVAVKKESEKTVKVEPNKSASADVQKTARVGGQKAPVRKSKSVRSKRRVTGEAPADLCQLPMVEGSCGRYTLRWYFNLKAQACRPFIYSGCEGNDNRFLHLEDCEEACLGVAEELVLTYSFTTTSSRNKISHENRTRTQNNVFNPHAFDHILYLQLGNIKQDVFIFWSIKLLNIFYLYWNTRLQSISPVIPMCGYHSIDAFHILKIAAVTDFSSHNQSALHKARKPFEQPCEYLKGHEVRHGYFSHQSIVGLRFTNAWLMSFQRYYLETTGLGFQIPKCKMKGTLLGFFSVMGQDGSF</sequence>
<gene>
    <name evidence="14" type="ORF">F2P81_012736</name>
</gene>
<dbReference type="InterPro" id="IPR036465">
    <property type="entry name" value="vWFA_dom_sf"/>
</dbReference>
<dbReference type="InterPro" id="IPR002223">
    <property type="entry name" value="Kunitz_BPTI"/>
</dbReference>
<dbReference type="InterPro" id="IPR003961">
    <property type="entry name" value="FN3_dom"/>
</dbReference>
<proteinExistence type="predicted"/>
<dbReference type="SMART" id="SM00131">
    <property type="entry name" value="KU"/>
    <property type="match status" value="1"/>
</dbReference>
<dbReference type="Gene3D" id="3.40.50.410">
    <property type="entry name" value="von Willebrand factor, type A domain"/>
    <property type="match status" value="2"/>
</dbReference>
<dbReference type="Proteomes" id="UP000438429">
    <property type="component" value="Unassembled WGS sequence"/>
</dbReference>
<dbReference type="Pfam" id="PF01391">
    <property type="entry name" value="Collagen"/>
    <property type="match status" value="5"/>
</dbReference>
<dbReference type="GO" id="GO:0005581">
    <property type="term" value="C:collagen trimer"/>
    <property type="evidence" value="ECO:0007669"/>
    <property type="project" value="UniProtKB-KW"/>
</dbReference>
<dbReference type="PANTHER" id="PTHR37456:SF6">
    <property type="entry name" value="COLLAGEN ALPHA-1(XXIII) CHAIN-LIKE ISOFORM X2"/>
    <property type="match status" value="1"/>
</dbReference>
<dbReference type="Gene3D" id="4.10.410.10">
    <property type="entry name" value="Pancreatic trypsin inhibitor Kunitz domain"/>
    <property type="match status" value="1"/>
</dbReference>
<evidence type="ECO:0000313" key="14">
    <source>
        <dbReference type="EMBL" id="KAF0034978.1"/>
    </source>
</evidence>
<dbReference type="SUPFAM" id="SSF57362">
    <property type="entry name" value="BPTI-like"/>
    <property type="match status" value="1"/>
</dbReference>
<dbReference type="Pfam" id="PF00041">
    <property type="entry name" value="fn3"/>
    <property type="match status" value="4"/>
</dbReference>
<feature type="compositionally biased region" description="Basic and acidic residues" evidence="9">
    <location>
        <begin position="1139"/>
        <end position="1160"/>
    </location>
</feature>
<feature type="compositionally biased region" description="Basic and acidic residues" evidence="9">
    <location>
        <begin position="1480"/>
        <end position="1492"/>
    </location>
</feature>
<dbReference type="PROSITE" id="PS50234">
    <property type="entry name" value="VWFA"/>
    <property type="match status" value="2"/>
</dbReference>
<evidence type="ECO:0008006" key="16">
    <source>
        <dbReference type="Google" id="ProtNLM"/>
    </source>
</evidence>
<evidence type="ECO:0000256" key="4">
    <source>
        <dbReference type="ARBA" id="ARBA00022729"/>
    </source>
</evidence>
<feature type="domain" description="Fibronectin type-III" evidence="13">
    <location>
        <begin position="737"/>
        <end position="824"/>
    </location>
</feature>
<dbReference type="CDD" id="cd22627">
    <property type="entry name" value="Kunitz_collagen_alpha1_VII"/>
    <property type="match status" value="1"/>
</dbReference>
<dbReference type="Pfam" id="PF00092">
    <property type="entry name" value="VWA"/>
    <property type="match status" value="2"/>
</dbReference>
<comment type="caution">
    <text evidence="14">The sequence shown here is derived from an EMBL/GenBank/DDBJ whole genome shotgun (WGS) entry which is preliminary data.</text>
</comment>
<dbReference type="PRINTS" id="PR00759">
    <property type="entry name" value="BASICPTASE"/>
</dbReference>
<feature type="domain" description="BPTI/Kunitz inhibitor" evidence="12">
    <location>
        <begin position="2018"/>
        <end position="2068"/>
    </location>
</feature>
<dbReference type="InterPro" id="IPR036880">
    <property type="entry name" value="Kunitz_BPTI_sf"/>
</dbReference>
<feature type="compositionally biased region" description="Basic and acidic residues" evidence="9">
    <location>
        <begin position="1607"/>
        <end position="1619"/>
    </location>
</feature>
<evidence type="ECO:0000256" key="1">
    <source>
        <dbReference type="ARBA" id="ARBA00004498"/>
    </source>
</evidence>
<organism evidence="14 15">
    <name type="scientific">Scophthalmus maximus</name>
    <name type="common">Turbot</name>
    <name type="synonym">Psetta maxima</name>
    <dbReference type="NCBI Taxonomy" id="52904"/>
    <lineage>
        <taxon>Eukaryota</taxon>
        <taxon>Metazoa</taxon>
        <taxon>Chordata</taxon>
        <taxon>Craniata</taxon>
        <taxon>Vertebrata</taxon>
        <taxon>Euteleostomi</taxon>
        <taxon>Actinopterygii</taxon>
        <taxon>Neopterygii</taxon>
        <taxon>Teleostei</taxon>
        <taxon>Neoteleostei</taxon>
        <taxon>Acanthomorphata</taxon>
        <taxon>Carangaria</taxon>
        <taxon>Pleuronectiformes</taxon>
        <taxon>Pleuronectoidei</taxon>
        <taxon>Scophthalmidae</taxon>
        <taxon>Scophthalmus</taxon>
    </lineage>
</organism>
<dbReference type="PROSITE" id="PS50853">
    <property type="entry name" value="FN3"/>
    <property type="match status" value="6"/>
</dbReference>
<feature type="domain" description="VWFA" evidence="11">
    <location>
        <begin position="973"/>
        <end position="1118"/>
    </location>
</feature>
<evidence type="ECO:0000256" key="6">
    <source>
        <dbReference type="ARBA" id="ARBA00023119"/>
    </source>
</evidence>
<dbReference type="PROSITE" id="PS00280">
    <property type="entry name" value="BPTI_KUNITZ_1"/>
    <property type="match status" value="1"/>
</dbReference>
<feature type="domain" description="Fibronectin type-III" evidence="13">
    <location>
        <begin position="508"/>
        <end position="597"/>
    </location>
</feature>
<feature type="compositionally biased region" description="Basic and acidic residues" evidence="9">
    <location>
        <begin position="1781"/>
        <end position="1795"/>
    </location>
</feature>
<dbReference type="Pfam" id="PF00014">
    <property type="entry name" value="Kunitz_BPTI"/>
    <property type="match status" value="1"/>
</dbReference>
<dbReference type="InterPro" id="IPR050938">
    <property type="entry name" value="Collagen_Structural_Proteins"/>
</dbReference>
<evidence type="ECO:0000256" key="5">
    <source>
        <dbReference type="ARBA" id="ARBA00022737"/>
    </source>
</evidence>
<feature type="region of interest" description="Disordered" evidence="9">
    <location>
        <begin position="1774"/>
        <end position="1876"/>
    </location>
</feature>
<dbReference type="FunFam" id="3.40.50.410:FF:000004">
    <property type="entry name" value="collagen alpha-6(VI) chain"/>
    <property type="match status" value="1"/>
</dbReference>
<keyword evidence="5" id="KW-0677">Repeat</keyword>
<reference evidence="14 15" key="1">
    <citation type="submission" date="2019-06" db="EMBL/GenBank/DDBJ databases">
        <title>Draft genomes of female and male turbot (Scophthalmus maximus).</title>
        <authorList>
            <person name="Xu H."/>
            <person name="Xu X.-W."/>
            <person name="Shao C."/>
            <person name="Chen S."/>
        </authorList>
    </citation>
    <scope>NUCLEOTIDE SEQUENCE [LARGE SCALE GENOMIC DNA]</scope>
    <source>
        <strain evidence="14">Ysfricsl-2016a</strain>
        <tissue evidence="14">Blood</tissue>
    </source>
</reference>
<feature type="chain" id="PRO_5025635207" description="Collagen alpha-1(VII) chain-like" evidence="10">
    <location>
        <begin position="44"/>
        <end position="2258"/>
    </location>
</feature>
<evidence type="ECO:0000256" key="7">
    <source>
        <dbReference type="ARBA" id="ARBA00023157"/>
    </source>
</evidence>
<dbReference type="SUPFAM" id="SSF53300">
    <property type="entry name" value="vWA-like"/>
    <property type="match status" value="2"/>
</dbReference>
<dbReference type="PANTHER" id="PTHR37456">
    <property type="entry name" value="SI:CH211-266K2.1"/>
    <property type="match status" value="1"/>
</dbReference>
<dbReference type="SUPFAM" id="SSF49265">
    <property type="entry name" value="Fibronectin type III"/>
    <property type="match status" value="6"/>
</dbReference>
<dbReference type="CDD" id="cd00063">
    <property type="entry name" value="FN3"/>
    <property type="match status" value="6"/>
</dbReference>
<keyword evidence="4 10" id="KW-0732">Signal</keyword>
<dbReference type="Gene3D" id="2.60.40.10">
    <property type="entry name" value="Immunoglobulins"/>
    <property type="match status" value="7"/>
</dbReference>
<evidence type="ECO:0000259" key="13">
    <source>
        <dbReference type="PROSITE" id="PS50853"/>
    </source>
</evidence>
<evidence type="ECO:0000259" key="12">
    <source>
        <dbReference type="PROSITE" id="PS50279"/>
    </source>
</evidence>
<dbReference type="SMART" id="SM00060">
    <property type="entry name" value="FN3"/>
    <property type="match status" value="6"/>
</dbReference>
<dbReference type="EMBL" id="VEVO01000011">
    <property type="protein sequence ID" value="KAF0034978.1"/>
    <property type="molecule type" value="Genomic_DNA"/>
</dbReference>
<evidence type="ECO:0000256" key="9">
    <source>
        <dbReference type="SAM" id="MobiDB-lite"/>
    </source>
</evidence>
<evidence type="ECO:0000256" key="3">
    <source>
        <dbReference type="ARBA" id="ARBA00022530"/>
    </source>
</evidence>
<feature type="region of interest" description="Disordered" evidence="9">
    <location>
        <begin position="1125"/>
        <end position="1217"/>
    </location>
</feature>